<dbReference type="Pfam" id="PF00530">
    <property type="entry name" value="SRCR"/>
    <property type="match status" value="1"/>
</dbReference>
<dbReference type="InterPro" id="IPR001254">
    <property type="entry name" value="Trypsin_dom"/>
</dbReference>
<dbReference type="SMART" id="SM00202">
    <property type="entry name" value="SR"/>
    <property type="match status" value="1"/>
</dbReference>
<keyword evidence="10 13" id="KW-1015">Disulfide bond</keyword>
<dbReference type="Gene3D" id="2.40.10.10">
    <property type="entry name" value="Trypsin-like serine proteases"/>
    <property type="match status" value="1"/>
</dbReference>
<dbReference type="InterPro" id="IPR033116">
    <property type="entry name" value="TRYPSIN_SER"/>
</dbReference>
<dbReference type="InterPro" id="IPR009003">
    <property type="entry name" value="Peptidase_S1_PA"/>
</dbReference>
<evidence type="ECO:0000256" key="10">
    <source>
        <dbReference type="ARBA" id="ARBA00023157"/>
    </source>
</evidence>
<evidence type="ECO:0000313" key="19">
    <source>
        <dbReference type="Proteomes" id="UP000826234"/>
    </source>
</evidence>
<keyword evidence="3" id="KW-0964">Secreted</keyword>
<dbReference type="InterPro" id="IPR048722">
    <property type="entry name" value="CFAI_FIMAC_N"/>
</dbReference>
<evidence type="ECO:0000313" key="18">
    <source>
        <dbReference type="EMBL" id="KAH0615923.1"/>
    </source>
</evidence>
<organism evidence="18 19">
    <name type="scientific">Phrynosoma platyrhinos</name>
    <name type="common">Desert horned lizard</name>
    <dbReference type="NCBI Taxonomy" id="52577"/>
    <lineage>
        <taxon>Eukaryota</taxon>
        <taxon>Metazoa</taxon>
        <taxon>Chordata</taxon>
        <taxon>Craniata</taxon>
        <taxon>Vertebrata</taxon>
        <taxon>Euteleostomi</taxon>
        <taxon>Lepidosauria</taxon>
        <taxon>Squamata</taxon>
        <taxon>Bifurcata</taxon>
        <taxon>Unidentata</taxon>
        <taxon>Episquamata</taxon>
        <taxon>Toxicofera</taxon>
        <taxon>Iguania</taxon>
        <taxon>Phrynosomatidae</taxon>
        <taxon>Phrynosomatinae</taxon>
        <taxon>Phrynosoma</taxon>
    </lineage>
</organism>
<feature type="domain" description="Kazal-like" evidence="17">
    <location>
        <begin position="49"/>
        <end position="97"/>
    </location>
</feature>
<comment type="similarity">
    <text evidence="2">Belongs to the peptidase S1 family. Snake venom subfamily.</text>
</comment>
<dbReference type="InterPro" id="IPR001314">
    <property type="entry name" value="Peptidase_S1A"/>
</dbReference>
<reference evidence="18 19" key="1">
    <citation type="journal article" date="2022" name="Gigascience">
        <title>A chromosome-level genome assembly and annotation of the desert horned lizard, Phrynosoma platyrhinos, provides insight into chromosomal rearrangements among reptiles.</title>
        <authorList>
            <person name="Koochekian N."/>
            <person name="Ascanio A."/>
            <person name="Farleigh K."/>
            <person name="Card D.C."/>
            <person name="Schield D.R."/>
            <person name="Castoe T.A."/>
            <person name="Jezkova T."/>
        </authorList>
    </citation>
    <scope>NUCLEOTIDE SEQUENCE [LARGE SCALE GENOMIC DNA]</scope>
    <source>
        <strain evidence="18">NK-2021</strain>
    </source>
</reference>
<evidence type="ECO:0000256" key="8">
    <source>
        <dbReference type="ARBA" id="ARBA00022825"/>
    </source>
</evidence>
<dbReference type="SUPFAM" id="SSF57424">
    <property type="entry name" value="LDL receptor-like module"/>
    <property type="match status" value="2"/>
</dbReference>
<comment type="caution">
    <text evidence="18">The sequence shown here is derived from an EMBL/GenBank/DDBJ whole genome shotgun (WGS) entry which is preliminary data.</text>
</comment>
<keyword evidence="11" id="KW-0325">Glycoprotein</keyword>
<dbReference type="Gene3D" id="4.10.400.10">
    <property type="entry name" value="Low-density Lipoprotein Receptor"/>
    <property type="match status" value="2"/>
</dbReference>
<dbReference type="Pfam" id="PF00089">
    <property type="entry name" value="Trypsin"/>
    <property type="match status" value="1"/>
</dbReference>
<dbReference type="InterPro" id="IPR048719">
    <property type="entry name" value="CFAI_KAZAL"/>
</dbReference>
<dbReference type="InterPro" id="IPR036772">
    <property type="entry name" value="SRCR-like_dom_sf"/>
</dbReference>
<keyword evidence="5" id="KW-0732">Signal</keyword>
<dbReference type="SUPFAM" id="SSF100895">
    <property type="entry name" value="Kazal-type serine protease inhibitors"/>
    <property type="match status" value="1"/>
</dbReference>
<dbReference type="InterPro" id="IPR018114">
    <property type="entry name" value="TRYPSIN_HIS"/>
</dbReference>
<dbReference type="PROSITE" id="PS50240">
    <property type="entry name" value="TRYPSIN_DOM"/>
    <property type="match status" value="1"/>
</dbReference>
<name>A0ABQ7SF87_PHRPL</name>
<dbReference type="InterPro" id="IPR003884">
    <property type="entry name" value="FacI_MAC"/>
</dbReference>
<evidence type="ECO:0000256" key="2">
    <source>
        <dbReference type="ARBA" id="ARBA00009228"/>
    </source>
</evidence>
<feature type="disulfide bond" evidence="12">
    <location>
        <begin position="226"/>
        <end position="241"/>
    </location>
</feature>
<keyword evidence="7 14" id="KW-0378">Hydrolase</keyword>
<feature type="disulfide bond" evidence="12">
    <location>
        <begin position="207"/>
        <end position="219"/>
    </location>
</feature>
<accession>A0ABQ7SF87</accession>
<feature type="disulfide bond" evidence="12">
    <location>
        <begin position="244"/>
        <end position="256"/>
    </location>
</feature>
<sequence length="568" mass="64438">MDLQRTTSISSFKQETFLIEECVRKSYTQNSCEKVFCQPWQRCVKGSCRCKLPYQCPKNGTIVCTADRRAFRTYCQLKSYECQRKMSKFMHRGNCDRQETFRVVLDPENATSEGTVKVELAHSQRAFICGEEWGMQEANVACRELNFPEGADHIETIDTDNVSQPLECIKATCRGIETSLAECAISRLNQSNAKLAKVVCHTPPKECSFREFHCVNRKCIPLDKTCDGINDCGDLSDEVCCKACRSGSYHCKSDVCIPNKYLCNNERDCLTGEDESHQLCNGRLQDNEKGTEQAEESMDEERRNIKKSLPQLYCGVANRTVTRRKRILGGNTAEKDEFPWQIAIRGERERVSCGGVYIGGCWVLTAAHCVRASRTHVYKIFTGMLNSITLNEGIETFDLKRVIIHEKYNSKTYQNDIALLEMKPKDLGRCSPPNSVPVCIPWSQHMFKSGQQCKVSGWGFDEAFTRQYALKWGYIYLMENCSAIYRHRYFEGMECAGTHDGSVDSCKGDSGGPLVCFDSDNVGYLWGIVSWGENCGEKGHPGVYTKVANYFDWIGYHTGMSLITRYNL</sequence>
<evidence type="ECO:0000256" key="4">
    <source>
        <dbReference type="ARBA" id="ARBA00022670"/>
    </source>
</evidence>
<keyword evidence="6" id="KW-0677">Repeat</keyword>
<dbReference type="SUPFAM" id="SSF56487">
    <property type="entry name" value="SRCR-like"/>
    <property type="match status" value="1"/>
</dbReference>
<evidence type="ECO:0000256" key="14">
    <source>
        <dbReference type="RuleBase" id="RU363034"/>
    </source>
</evidence>
<protein>
    <recommendedName>
        <fullName evidence="20">Complement factor I</fullName>
    </recommendedName>
</protein>
<dbReference type="EMBL" id="JAIPUX010005290">
    <property type="protein sequence ID" value="KAH0615923.1"/>
    <property type="molecule type" value="Genomic_DNA"/>
</dbReference>
<dbReference type="PROSITE" id="PS00135">
    <property type="entry name" value="TRYPSIN_SER"/>
    <property type="match status" value="1"/>
</dbReference>
<proteinExistence type="inferred from homology"/>
<dbReference type="Pfam" id="PF21286">
    <property type="entry name" value="CFAI_FIMAC_N"/>
    <property type="match status" value="1"/>
</dbReference>
<feature type="disulfide bond" evidence="12">
    <location>
        <begin position="251"/>
        <end position="269"/>
    </location>
</feature>
<dbReference type="PROSITE" id="PS51465">
    <property type="entry name" value="KAZAL_2"/>
    <property type="match status" value="1"/>
</dbReference>
<gene>
    <name evidence="18" type="ORF">JD844_026564</name>
</gene>
<dbReference type="InterPro" id="IPR036058">
    <property type="entry name" value="Kazal_dom_sf"/>
</dbReference>
<evidence type="ECO:0000256" key="6">
    <source>
        <dbReference type="ARBA" id="ARBA00022737"/>
    </source>
</evidence>
<dbReference type="SMART" id="SM00057">
    <property type="entry name" value="FIMAC"/>
    <property type="match status" value="1"/>
</dbReference>
<dbReference type="CDD" id="cd00190">
    <property type="entry name" value="Tryp_SPc"/>
    <property type="match status" value="1"/>
</dbReference>
<keyword evidence="19" id="KW-1185">Reference proteome</keyword>
<dbReference type="InterPro" id="IPR002172">
    <property type="entry name" value="LDrepeatLR_classA_rpt"/>
</dbReference>
<keyword evidence="8 14" id="KW-0720">Serine protease</keyword>
<dbReference type="Pfam" id="PF00057">
    <property type="entry name" value="Ldl_recept_a"/>
    <property type="match status" value="2"/>
</dbReference>
<dbReference type="Gene3D" id="3.10.250.10">
    <property type="entry name" value="SRCR-like domain"/>
    <property type="match status" value="1"/>
</dbReference>
<dbReference type="InterPro" id="IPR001190">
    <property type="entry name" value="SRCR"/>
</dbReference>
<keyword evidence="4 14" id="KW-0645">Protease</keyword>
<feature type="disulfide bond" evidence="13">
    <location>
        <begin position="173"/>
        <end position="183"/>
    </location>
</feature>
<feature type="domain" description="Peptidase S1" evidence="15">
    <location>
        <begin position="327"/>
        <end position="559"/>
    </location>
</feature>
<dbReference type="SUPFAM" id="SSF50494">
    <property type="entry name" value="Trypsin-like serine proteases"/>
    <property type="match status" value="1"/>
</dbReference>
<dbReference type="PRINTS" id="PR00722">
    <property type="entry name" value="CHYMOTRYPSIN"/>
</dbReference>
<evidence type="ECO:0000256" key="7">
    <source>
        <dbReference type="ARBA" id="ARBA00022801"/>
    </source>
</evidence>
<evidence type="ECO:0000256" key="11">
    <source>
        <dbReference type="ARBA" id="ARBA00023180"/>
    </source>
</evidence>
<dbReference type="InterPro" id="IPR043504">
    <property type="entry name" value="Peptidase_S1_PA_chymotrypsin"/>
</dbReference>
<feature type="domain" description="SRCR" evidence="16">
    <location>
        <begin position="101"/>
        <end position="201"/>
    </location>
</feature>
<evidence type="ECO:0000256" key="9">
    <source>
        <dbReference type="ARBA" id="ARBA00022859"/>
    </source>
</evidence>
<dbReference type="CDD" id="cd00112">
    <property type="entry name" value="LDLa"/>
    <property type="match status" value="2"/>
</dbReference>
<dbReference type="InterPro" id="IPR036055">
    <property type="entry name" value="LDL_receptor-like_sf"/>
</dbReference>
<dbReference type="PROSITE" id="PS50287">
    <property type="entry name" value="SRCR_2"/>
    <property type="match status" value="1"/>
</dbReference>
<evidence type="ECO:0008006" key="20">
    <source>
        <dbReference type="Google" id="ProtNLM"/>
    </source>
</evidence>
<dbReference type="PANTHER" id="PTHR24252:SF7">
    <property type="entry name" value="HYALIN"/>
    <property type="match status" value="1"/>
</dbReference>
<dbReference type="SMART" id="SM00020">
    <property type="entry name" value="Tryp_SPc"/>
    <property type="match status" value="1"/>
</dbReference>
<comment type="caution">
    <text evidence="13">Lacks conserved residue(s) required for the propagation of feature annotation.</text>
</comment>
<dbReference type="PROSITE" id="PS00134">
    <property type="entry name" value="TRYPSIN_HIS"/>
    <property type="match status" value="1"/>
</dbReference>
<dbReference type="Proteomes" id="UP000826234">
    <property type="component" value="Unassembled WGS sequence"/>
</dbReference>
<evidence type="ECO:0000259" key="15">
    <source>
        <dbReference type="PROSITE" id="PS50240"/>
    </source>
</evidence>
<dbReference type="InterPro" id="IPR002350">
    <property type="entry name" value="Kazal_dom"/>
</dbReference>
<comment type="subcellular location">
    <subcellularLocation>
        <location evidence="1">Secreted</location>
    </subcellularLocation>
</comment>
<dbReference type="PANTHER" id="PTHR24252">
    <property type="entry name" value="ACROSIN-RELATED"/>
    <property type="match status" value="1"/>
</dbReference>
<dbReference type="Gene3D" id="3.30.60.30">
    <property type="match status" value="1"/>
</dbReference>
<evidence type="ECO:0000256" key="3">
    <source>
        <dbReference type="ARBA" id="ARBA00022525"/>
    </source>
</evidence>
<evidence type="ECO:0000256" key="1">
    <source>
        <dbReference type="ARBA" id="ARBA00004613"/>
    </source>
</evidence>
<feature type="disulfide bond" evidence="12">
    <location>
        <begin position="214"/>
        <end position="232"/>
    </location>
</feature>
<evidence type="ECO:0000259" key="17">
    <source>
        <dbReference type="PROSITE" id="PS51465"/>
    </source>
</evidence>
<dbReference type="InterPro" id="IPR023415">
    <property type="entry name" value="LDLR_class-A_CS"/>
</dbReference>
<evidence type="ECO:0000256" key="12">
    <source>
        <dbReference type="PROSITE-ProRule" id="PRU00124"/>
    </source>
</evidence>
<dbReference type="PROSITE" id="PS50068">
    <property type="entry name" value="LDLRA_2"/>
    <property type="match status" value="2"/>
</dbReference>
<evidence type="ECO:0000256" key="5">
    <source>
        <dbReference type="ARBA" id="ARBA00022729"/>
    </source>
</evidence>
<keyword evidence="9" id="KW-0391">Immunity</keyword>
<dbReference type="PROSITE" id="PS01209">
    <property type="entry name" value="LDLRA_1"/>
    <property type="match status" value="1"/>
</dbReference>
<evidence type="ECO:0000259" key="16">
    <source>
        <dbReference type="PROSITE" id="PS50287"/>
    </source>
</evidence>
<evidence type="ECO:0000256" key="13">
    <source>
        <dbReference type="PROSITE-ProRule" id="PRU00196"/>
    </source>
</evidence>
<dbReference type="Pfam" id="PF21287">
    <property type="entry name" value="Kazal_CFAI"/>
    <property type="match status" value="1"/>
</dbReference>
<dbReference type="SMART" id="SM00192">
    <property type="entry name" value="LDLa"/>
    <property type="match status" value="2"/>
</dbReference>